<protein>
    <recommendedName>
        <fullName evidence="4">Transmembrane protein</fullName>
    </recommendedName>
</protein>
<keyword evidence="1" id="KW-0812">Transmembrane</keyword>
<comment type="caution">
    <text evidence="2">The sequence shown here is derived from an EMBL/GenBank/DDBJ whole genome shotgun (WGS) entry which is preliminary data.</text>
</comment>
<evidence type="ECO:0000256" key="1">
    <source>
        <dbReference type="SAM" id="Phobius"/>
    </source>
</evidence>
<dbReference type="EMBL" id="BGPR01013361">
    <property type="protein sequence ID" value="GBN60318.1"/>
    <property type="molecule type" value="Genomic_DNA"/>
</dbReference>
<dbReference type="AlphaFoldDB" id="A0A4Y2Q825"/>
<keyword evidence="1" id="KW-1133">Transmembrane helix</keyword>
<keyword evidence="1" id="KW-0472">Membrane</keyword>
<proteinExistence type="predicted"/>
<organism evidence="2 3">
    <name type="scientific">Araneus ventricosus</name>
    <name type="common">Orbweaver spider</name>
    <name type="synonym">Epeira ventricosa</name>
    <dbReference type="NCBI Taxonomy" id="182803"/>
    <lineage>
        <taxon>Eukaryota</taxon>
        <taxon>Metazoa</taxon>
        <taxon>Ecdysozoa</taxon>
        <taxon>Arthropoda</taxon>
        <taxon>Chelicerata</taxon>
        <taxon>Arachnida</taxon>
        <taxon>Araneae</taxon>
        <taxon>Araneomorphae</taxon>
        <taxon>Entelegynae</taxon>
        <taxon>Araneoidea</taxon>
        <taxon>Araneidae</taxon>
        <taxon>Araneus</taxon>
    </lineage>
</organism>
<keyword evidence="3" id="KW-1185">Reference proteome</keyword>
<gene>
    <name evidence="2" type="ORF">AVEN_189317_1</name>
</gene>
<feature type="transmembrane region" description="Helical" evidence="1">
    <location>
        <begin position="117"/>
        <end position="140"/>
    </location>
</feature>
<sequence>MKGISSIYLLLWQSTKILPHEEYIAKQHIQYAVLNCGRPLDRYCSKYARVPLICRKINRPKNTSKQSIAAEFSGKRAKFSCAASKAIEENKAHVFESLKRVIREIHRRYQLQPMNKYRFIHSSNILCWFAAGVLALLITLETDNPYNDR</sequence>
<reference evidence="2 3" key="1">
    <citation type="journal article" date="2019" name="Sci. Rep.">
        <title>Orb-weaving spider Araneus ventricosus genome elucidates the spidroin gene catalogue.</title>
        <authorList>
            <person name="Kono N."/>
            <person name="Nakamura H."/>
            <person name="Ohtoshi R."/>
            <person name="Moran D.A.P."/>
            <person name="Shinohara A."/>
            <person name="Yoshida Y."/>
            <person name="Fujiwara M."/>
            <person name="Mori M."/>
            <person name="Tomita M."/>
            <person name="Arakawa K."/>
        </authorList>
    </citation>
    <scope>NUCLEOTIDE SEQUENCE [LARGE SCALE GENOMIC DNA]</scope>
</reference>
<dbReference type="Proteomes" id="UP000499080">
    <property type="component" value="Unassembled WGS sequence"/>
</dbReference>
<name>A0A4Y2Q825_ARAVE</name>
<evidence type="ECO:0000313" key="3">
    <source>
        <dbReference type="Proteomes" id="UP000499080"/>
    </source>
</evidence>
<accession>A0A4Y2Q825</accession>
<evidence type="ECO:0008006" key="4">
    <source>
        <dbReference type="Google" id="ProtNLM"/>
    </source>
</evidence>
<evidence type="ECO:0000313" key="2">
    <source>
        <dbReference type="EMBL" id="GBN60318.1"/>
    </source>
</evidence>